<evidence type="ECO:0000313" key="2">
    <source>
        <dbReference type="EMBL" id="KAF4616089.1"/>
    </source>
</evidence>
<dbReference type="InterPro" id="IPR029063">
    <property type="entry name" value="SAM-dependent_MTases_sf"/>
</dbReference>
<dbReference type="EMBL" id="JAACJL010000032">
    <property type="protein sequence ID" value="KAF4616089.1"/>
    <property type="molecule type" value="Genomic_DNA"/>
</dbReference>
<evidence type="ECO:0000313" key="3">
    <source>
        <dbReference type="Proteomes" id="UP000521872"/>
    </source>
</evidence>
<dbReference type="GO" id="GO:0032259">
    <property type="term" value="P:methylation"/>
    <property type="evidence" value="ECO:0007669"/>
    <property type="project" value="InterPro"/>
</dbReference>
<dbReference type="Proteomes" id="UP000521872">
    <property type="component" value="Unassembled WGS sequence"/>
</dbReference>
<keyword evidence="3" id="KW-1185">Reference proteome</keyword>
<dbReference type="InterPro" id="IPR002877">
    <property type="entry name" value="RNA_MeTrfase_FtsJ_dom"/>
</dbReference>
<reference evidence="2 3" key="1">
    <citation type="submission" date="2019-12" db="EMBL/GenBank/DDBJ databases">
        <authorList>
            <person name="Floudas D."/>
            <person name="Bentzer J."/>
            <person name="Ahren D."/>
            <person name="Johansson T."/>
            <person name="Persson P."/>
            <person name="Tunlid A."/>
        </authorList>
    </citation>
    <scope>NUCLEOTIDE SEQUENCE [LARGE SCALE GENOMIC DNA]</scope>
    <source>
        <strain evidence="2 3">CBS 102.39</strain>
    </source>
</reference>
<dbReference type="AlphaFoldDB" id="A0A8H4QSD3"/>
<dbReference type="SUPFAM" id="SSF53335">
    <property type="entry name" value="S-adenosyl-L-methionine-dependent methyltransferases"/>
    <property type="match status" value="1"/>
</dbReference>
<protein>
    <recommendedName>
        <fullName evidence="1">Ribosomal RNA methyltransferase FtsJ domain-containing protein</fullName>
    </recommendedName>
</protein>
<gene>
    <name evidence="2" type="ORF">D9613_011235</name>
</gene>
<name>A0A8H4QSD3_9AGAR</name>
<dbReference type="Gene3D" id="3.40.50.12760">
    <property type="match status" value="1"/>
</dbReference>
<evidence type="ECO:0000259" key="1">
    <source>
        <dbReference type="Pfam" id="PF01728"/>
    </source>
</evidence>
<organism evidence="2 3">
    <name type="scientific">Agrocybe pediades</name>
    <dbReference type="NCBI Taxonomy" id="84607"/>
    <lineage>
        <taxon>Eukaryota</taxon>
        <taxon>Fungi</taxon>
        <taxon>Dikarya</taxon>
        <taxon>Basidiomycota</taxon>
        <taxon>Agaricomycotina</taxon>
        <taxon>Agaricomycetes</taxon>
        <taxon>Agaricomycetidae</taxon>
        <taxon>Agaricales</taxon>
        <taxon>Agaricineae</taxon>
        <taxon>Strophariaceae</taxon>
        <taxon>Agrocybe</taxon>
    </lineage>
</organism>
<feature type="domain" description="Ribosomal RNA methyltransferase FtsJ" evidence="1">
    <location>
        <begin position="95"/>
        <end position="274"/>
    </location>
</feature>
<comment type="caution">
    <text evidence="2">The sequence shown here is derived from an EMBL/GenBank/DDBJ whole genome shotgun (WGS) entry which is preliminary data.</text>
</comment>
<accession>A0A8H4QSD3</accession>
<dbReference type="Pfam" id="PF01728">
    <property type="entry name" value="FtsJ"/>
    <property type="match status" value="1"/>
</dbReference>
<sequence>MPSLPVAFEHVLLSPTEEEEGSERDDTECGAISEGNKESIRLARSLVEKGAIVLLNLLEVQSIRETADNASEELARTWFWRMRKILGEIDQGLKYRAIPRGKLYFLDLGCSPGGFSSYILGKNRRSIGCGISLPVAEGGHEFCLEDRLRSRYTLFSANITYYALAPAAMNDARFFPLPAEVGSREFDLVLLDGHQLRTQVGRLPWDRDRLLISQIIIALQSVKAGGTIIIKLPMPHKVISAKIVYMFRLISGIVQRYKPRTMHGNRGTFYLVAREVGGKEEAGLNQATFLRALRRLWTELTFGGENGEGRFLKAKDLDFVVTTDALVEEHVDWLVGFGKPLWEVQEEFLRGLLTKVKALS</sequence>
<dbReference type="GO" id="GO:0008168">
    <property type="term" value="F:methyltransferase activity"/>
    <property type="evidence" value="ECO:0007669"/>
    <property type="project" value="InterPro"/>
</dbReference>
<proteinExistence type="predicted"/>